<evidence type="ECO:0000256" key="2">
    <source>
        <dbReference type="ARBA" id="ARBA00022475"/>
    </source>
</evidence>
<dbReference type="InterPro" id="IPR032816">
    <property type="entry name" value="VTT_dom"/>
</dbReference>
<evidence type="ECO:0000256" key="6">
    <source>
        <dbReference type="RuleBase" id="RU366058"/>
    </source>
</evidence>
<feature type="transmembrane region" description="Helical" evidence="6">
    <location>
        <begin position="133"/>
        <end position="151"/>
    </location>
</feature>
<feature type="transmembrane region" description="Helical" evidence="6">
    <location>
        <begin position="47"/>
        <end position="65"/>
    </location>
</feature>
<evidence type="ECO:0000259" key="7">
    <source>
        <dbReference type="Pfam" id="PF09335"/>
    </source>
</evidence>
<evidence type="ECO:0000313" key="8">
    <source>
        <dbReference type="EMBL" id="KKS09026.1"/>
    </source>
</evidence>
<dbReference type="Pfam" id="PF09335">
    <property type="entry name" value="VTT_dom"/>
    <property type="match status" value="1"/>
</dbReference>
<sequence>MKIKSFGKLNKKVILEITITVVGYFLALFLFLRFWNAEAAADFVSSFGIFSHLIFIFLATLKFIFPVVPGQLFSMTGVLLFGSLQSFIYMMIAIVIGTYFAVRLSQIYGQPFAEKAMGKKKFRRVHKLSGDKTIFTFFVVNMLPGFPKELLPHVAGLTEIPTIKLMIIFIFGRIPFYYMYSQVGSSFLALDFKMMAFWFGALFVFTGILFLIKKFLRQGIRVNK</sequence>
<feature type="transmembrane region" description="Helical" evidence="6">
    <location>
        <begin position="192"/>
        <end position="212"/>
    </location>
</feature>
<dbReference type="InterPro" id="IPR015414">
    <property type="entry name" value="TMEM64"/>
</dbReference>
<evidence type="ECO:0000256" key="3">
    <source>
        <dbReference type="ARBA" id="ARBA00022692"/>
    </source>
</evidence>
<keyword evidence="2 6" id="KW-1003">Cell membrane</keyword>
<dbReference type="Proteomes" id="UP000033869">
    <property type="component" value="Unassembled WGS sequence"/>
</dbReference>
<feature type="transmembrane region" description="Helical" evidence="6">
    <location>
        <begin position="163"/>
        <end position="180"/>
    </location>
</feature>
<evidence type="ECO:0000256" key="5">
    <source>
        <dbReference type="ARBA" id="ARBA00023136"/>
    </source>
</evidence>
<comment type="subcellular location">
    <subcellularLocation>
        <location evidence="1 6">Cell membrane</location>
        <topology evidence="1 6">Multi-pass membrane protein</topology>
    </subcellularLocation>
</comment>
<dbReference type="GO" id="GO:0005886">
    <property type="term" value="C:plasma membrane"/>
    <property type="evidence" value="ECO:0007669"/>
    <property type="project" value="UniProtKB-SubCell"/>
</dbReference>
<evidence type="ECO:0000256" key="4">
    <source>
        <dbReference type="ARBA" id="ARBA00022989"/>
    </source>
</evidence>
<keyword evidence="5 6" id="KW-0472">Membrane</keyword>
<dbReference type="PANTHER" id="PTHR12677:SF59">
    <property type="entry name" value="GOLGI APPARATUS MEMBRANE PROTEIN TVP38-RELATED"/>
    <property type="match status" value="1"/>
</dbReference>
<comment type="caution">
    <text evidence="8">The sequence shown here is derived from an EMBL/GenBank/DDBJ whole genome shotgun (WGS) entry which is preliminary data.</text>
</comment>
<keyword evidence="3 6" id="KW-0812">Transmembrane</keyword>
<proteinExistence type="inferred from homology"/>
<keyword evidence="4 6" id="KW-1133">Transmembrane helix</keyword>
<feature type="domain" description="VTT" evidence="7">
    <location>
        <begin position="68"/>
        <end position="185"/>
    </location>
</feature>
<name>A0A0G0YHI4_UNCC2</name>
<feature type="transmembrane region" description="Helical" evidence="6">
    <location>
        <begin position="12"/>
        <end position="35"/>
    </location>
</feature>
<gene>
    <name evidence="8" type="ORF">UU65_C0003G0081</name>
</gene>
<evidence type="ECO:0000313" key="9">
    <source>
        <dbReference type="Proteomes" id="UP000033869"/>
    </source>
</evidence>
<dbReference type="EMBL" id="LCBL01000003">
    <property type="protein sequence ID" value="KKS09026.1"/>
    <property type="molecule type" value="Genomic_DNA"/>
</dbReference>
<comment type="similarity">
    <text evidence="6">Belongs to the TVP38/TMEM64 family.</text>
</comment>
<organism evidence="8 9">
    <name type="scientific">candidate division CPR2 bacterium GW2011_GWC1_41_48</name>
    <dbReference type="NCBI Taxonomy" id="1618344"/>
    <lineage>
        <taxon>Bacteria</taxon>
        <taxon>Bacteria division CPR2</taxon>
    </lineage>
</organism>
<reference evidence="8 9" key="1">
    <citation type="journal article" date="2015" name="Nature">
        <title>rRNA introns, odd ribosomes, and small enigmatic genomes across a large radiation of phyla.</title>
        <authorList>
            <person name="Brown C.T."/>
            <person name="Hug L.A."/>
            <person name="Thomas B.C."/>
            <person name="Sharon I."/>
            <person name="Castelle C.J."/>
            <person name="Singh A."/>
            <person name="Wilkins M.J."/>
            <person name="Williams K.H."/>
            <person name="Banfield J.F."/>
        </authorList>
    </citation>
    <scope>NUCLEOTIDE SEQUENCE [LARGE SCALE GENOMIC DNA]</scope>
</reference>
<dbReference type="PANTHER" id="PTHR12677">
    <property type="entry name" value="GOLGI APPARATUS MEMBRANE PROTEIN TVP38-RELATED"/>
    <property type="match status" value="1"/>
</dbReference>
<feature type="transmembrane region" description="Helical" evidence="6">
    <location>
        <begin position="77"/>
        <end position="102"/>
    </location>
</feature>
<protein>
    <recommendedName>
        <fullName evidence="6">TVP38/TMEM64 family membrane protein</fullName>
    </recommendedName>
</protein>
<accession>A0A0G0YHI4</accession>
<dbReference type="AlphaFoldDB" id="A0A0G0YHI4"/>
<evidence type="ECO:0000256" key="1">
    <source>
        <dbReference type="ARBA" id="ARBA00004651"/>
    </source>
</evidence>